<dbReference type="GeneID" id="71999809"/>
<sequence length="1186" mass="128883">MELSPAIHRLEDGQFRASTPSVSFAADQSPIIRSYSSHSGTTSLRHPSAHNRQTGRRPSHSASSSVSSSRRTSLPTIHLQPSPHHAAIPPTESYVHPNSGLSGSDDLYSNLSSFTFGSAHTGRSDHLEMVNPLAPPSGSNSADRTPRPSVSGPSSTSTHGSSSQRSRTPRTRGRELEDEGSRADDEDDEMEQQTRAKMRAMNDGTRRPSLPMNVRPSGTSRSPPRRPSVSTSAQRPGASPVDRGRESTPETSEAETDPGARDEDGDHDAESGDFDTDVEMDDRHAITPASRDADMSDVASQHTFGGDYREYVYNPSPMGHSDDRMDVSEAAETADDLPELPIVTQTEYTIDPEGNVAVVQARRGSIPWMTSEAPEDAASRVREDSLATLTGTPTTLVNPDKHVLSDSLGIHPSPQSQQQLQPYPAPENAADPFSGFNVNYILGTRPDEHGERKSWHSAGSAWMQVDPHYTPPVPLEGARPSADFEAFDFQGWGAPVTGVSGRRPSTVTVSSLGEDAFMRHLQRYDPVISTRAVQWTFKREGADSTSQDVVPGTRWVQSSARVIAPGTQELWRQAHVGRFKVDKLLMRAVDDPSKPPSQRVNVRHIVDPYSQGNTLGGPMAVVHKHSRAAAFSIFRKYDLFNRQHSKSRSGGTSMPTSSSILLATKRVQEQYTSTRTTSQLNSHGLLKDGDNRSRPQTASSMSTNESGRSSEPSYSSDTTGKRSPSDKKGKGKDFNSDATGNSGRTSGTGSHTDEESVQFAKNYASSTSSGPSAPVSPTVAETHYAHSVSDSDFTAARSSAGPSHSKFGSPPPTASSERAAIRVNTWTIDDEDEHMPPRTSHAEAFATLDQNSIEYFRGRTEQRTADDSHSRSIAERLRRRLLGQNPVKVISRPPSGPPTAVLDGNYTPPWMTMAPRSRVEERDRVIQNLNESFKDVGLLPSFKTKGGGKRRGRGNDDKVNIFSHVPPDSLHMLLPLWPGETDPSSTSDEDPSVYNMPVEERQYLLVYYVPQLERAEQGKKKQENKKRSRSGSRSQHLSSASSNPKTIMLSSFSVCARLISYHDLLGTGVRIPVDGLSITGPMVEAISALPSAAIRESRLETPCAIIGVCGARHKGVEFLPEGLAKVGLAVSQPSSTPAGDRFMRPLEAEEEELIWDLTPIGRAAVEMAWLGCLAMTSFGPETVPAK</sequence>
<reference evidence="2 3" key="1">
    <citation type="journal article" date="2021" name="Environ. Microbiol.">
        <title>Gene family expansions and transcriptome signatures uncover fungal adaptations to wood decay.</title>
        <authorList>
            <person name="Hage H."/>
            <person name="Miyauchi S."/>
            <person name="Viragh M."/>
            <person name="Drula E."/>
            <person name="Min B."/>
            <person name="Chaduli D."/>
            <person name="Navarro D."/>
            <person name="Favel A."/>
            <person name="Norest M."/>
            <person name="Lesage-Meessen L."/>
            <person name="Balint B."/>
            <person name="Merenyi Z."/>
            <person name="de Eugenio L."/>
            <person name="Morin E."/>
            <person name="Martinez A.T."/>
            <person name="Baldrian P."/>
            <person name="Stursova M."/>
            <person name="Martinez M.J."/>
            <person name="Novotny C."/>
            <person name="Magnuson J.K."/>
            <person name="Spatafora J.W."/>
            <person name="Maurice S."/>
            <person name="Pangilinan J."/>
            <person name="Andreopoulos W."/>
            <person name="LaButti K."/>
            <person name="Hundley H."/>
            <person name="Na H."/>
            <person name="Kuo A."/>
            <person name="Barry K."/>
            <person name="Lipzen A."/>
            <person name="Henrissat B."/>
            <person name="Riley R."/>
            <person name="Ahrendt S."/>
            <person name="Nagy L.G."/>
            <person name="Grigoriev I.V."/>
            <person name="Martin F."/>
            <person name="Rosso M.N."/>
        </authorList>
    </citation>
    <scope>NUCLEOTIDE SEQUENCE [LARGE SCALE GENOMIC DNA]</scope>
    <source>
        <strain evidence="2 3">CIRM-BRFM 1785</strain>
    </source>
</reference>
<evidence type="ECO:0000313" key="2">
    <source>
        <dbReference type="EMBL" id="KAH9839510.1"/>
    </source>
</evidence>
<feature type="region of interest" description="Disordered" evidence="1">
    <location>
        <begin position="975"/>
        <end position="994"/>
    </location>
</feature>
<feature type="compositionally biased region" description="Low complexity" evidence="1">
    <location>
        <begin position="764"/>
        <end position="780"/>
    </location>
</feature>
<feature type="compositionally biased region" description="Basic and acidic residues" evidence="1">
    <location>
        <begin position="719"/>
        <end position="735"/>
    </location>
</feature>
<feature type="compositionally biased region" description="Low complexity" evidence="1">
    <location>
        <begin position="1031"/>
        <end position="1042"/>
    </location>
</feature>
<feature type="compositionally biased region" description="Polar residues" evidence="1">
    <location>
        <begin position="34"/>
        <end position="45"/>
    </location>
</feature>
<feature type="region of interest" description="Disordered" evidence="1">
    <location>
        <begin position="940"/>
        <end position="961"/>
    </location>
</feature>
<feature type="compositionally biased region" description="Low complexity" evidence="1">
    <location>
        <begin position="214"/>
        <end position="232"/>
    </location>
</feature>
<feature type="region of interest" description="Disordered" evidence="1">
    <location>
        <begin position="1015"/>
        <end position="1043"/>
    </location>
</feature>
<evidence type="ECO:0000256" key="1">
    <source>
        <dbReference type="SAM" id="MobiDB-lite"/>
    </source>
</evidence>
<protein>
    <submittedName>
        <fullName evidence="2">Uncharacterized protein</fullName>
    </submittedName>
</protein>
<feature type="compositionally biased region" description="Low complexity" evidence="1">
    <location>
        <begin position="147"/>
        <end position="166"/>
    </location>
</feature>
<feature type="compositionally biased region" description="Basic and acidic residues" evidence="1">
    <location>
        <begin position="172"/>
        <end position="183"/>
    </location>
</feature>
<feature type="compositionally biased region" description="Polar residues" evidence="1">
    <location>
        <begin position="669"/>
        <end position="682"/>
    </location>
</feature>
<feature type="region of interest" description="Disordered" evidence="1">
    <location>
        <begin position="669"/>
        <end position="837"/>
    </location>
</feature>
<accession>A0ABQ8KNR9</accession>
<feature type="compositionally biased region" description="Low complexity" evidence="1">
    <location>
        <begin position="706"/>
        <end position="716"/>
    </location>
</feature>
<feature type="compositionally biased region" description="Low complexity" evidence="1">
    <location>
        <begin position="739"/>
        <end position="750"/>
    </location>
</feature>
<dbReference type="EMBL" id="JADCUA010000006">
    <property type="protein sequence ID" value="KAH9839510.1"/>
    <property type="molecule type" value="Genomic_DNA"/>
</dbReference>
<gene>
    <name evidence="2" type="ORF">C8Q71DRAFT_515365</name>
</gene>
<proteinExistence type="predicted"/>
<feature type="compositionally biased region" description="Polar residues" evidence="1">
    <location>
        <begin position="694"/>
        <end position="705"/>
    </location>
</feature>
<feature type="compositionally biased region" description="Basic and acidic residues" evidence="1">
    <location>
        <begin position="258"/>
        <end position="270"/>
    </location>
</feature>
<evidence type="ECO:0000313" key="3">
    <source>
        <dbReference type="Proteomes" id="UP000814176"/>
    </source>
</evidence>
<dbReference type="RefSeq" id="XP_047781265.1">
    <property type="nucleotide sequence ID" value="XM_047919077.1"/>
</dbReference>
<name>A0ABQ8KNR9_9APHY</name>
<feature type="region of interest" description="Disordered" evidence="1">
    <location>
        <begin position="887"/>
        <end position="908"/>
    </location>
</feature>
<organism evidence="2 3">
    <name type="scientific">Rhodofomes roseus</name>
    <dbReference type="NCBI Taxonomy" id="34475"/>
    <lineage>
        <taxon>Eukaryota</taxon>
        <taxon>Fungi</taxon>
        <taxon>Dikarya</taxon>
        <taxon>Basidiomycota</taxon>
        <taxon>Agaricomycotina</taxon>
        <taxon>Agaricomycetes</taxon>
        <taxon>Polyporales</taxon>
        <taxon>Rhodofomes</taxon>
    </lineage>
</organism>
<feature type="compositionally biased region" description="Polar residues" evidence="1">
    <location>
        <begin position="99"/>
        <end position="118"/>
    </location>
</feature>
<feature type="compositionally biased region" description="Basic residues" evidence="1">
    <location>
        <begin position="47"/>
        <end position="59"/>
    </location>
</feature>
<keyword evidence="3" id="KW-1185">Reference proteome</keyword>
<feature type="compositionally biased region" description="Polar residues" evidence="1">
    <location>
        <begin position="788"/>
        <end position="802"/>
    </location>
</feature>
<feature type="compositionally biased region" description="Low complexity" evidence="1">
    <location>
        <begin position="60"/>
        <end position="73"/>
    </location>
</feature>
<dbReference type="Proteomes" id="UP000814176">
    <property type="component" value="Unassembled WGS sequence"/>
</dbReference>
<feature type="compositionally biased region" description="Acidic residues" evidence="1">
    <location>
        <begin position="271"/>
        <end position="280"/>
    </location>
</feature>
<comment type="caution">
    <text evidence="2">The sequence shown here is derived from an EMBL/GenBank/DDBJ whole genome shotgun (WGS) entry which is preliminary data.</text>
</comment>
<feature type="region of interest" description="Disordered" evidence="1">
    <location>
        <begin position="1"/>
        <end position="297"/>
    </location>
</feature>